<evidence type="ECO:0000313" key="2">
    <source>
        <dbReference type="EMBL" id="KAK3688868.1"/>
    </source>
</evidence>
<protein>
    <recommendedName>
        <fullName evidence="1">DUF7770 domain-containing protein</fullName>
    </recommendedName>
</protein>
<organism evidence="2 3">
    <name type="scientific">Podospora appendiculata</name>
    <dbReference type="NCBI Taxonomy" id="314037"/>
    <lineage>
        <taxon>Eukaryota</taxon>
        <taxon>Fungi</taxon>
        <taxon>Dikarya</taxon>
        <taxon>Ascomycota</taxon>
        <taxon>Pezizomycotina</taxon>
        <taxon>Sordariomycetes</taxon>
        <taxon>Sordariomycetidae</taxon>
        <taxon>Sordariales</taxon>
        <taxon>Podosporaceae</taxon>
        <taxon>Podospora</taxon>
    </lineage>
</organism>
<evidence type="ECO:0000313" key="3">
    <source>
        <dbReference type="Proteomes" id="UP001270362"/>
    </source>
</evidence>
<name>A0AAE0XAH4_9PEZI</name>
<gene>
    <name evidence="2" type="ORF">B0T22DRAFT_163060</name>
</gene>
<dbReference type="EMBL" id="JAULSO010000002">
    <property type="protein sequence ID" value="KAK3688868.1"/>
    <property type="molecule type" value="Genomic_DNA"/>
</dbReference>
<keyword evidence="3" id="KW-1185">Reference proteome</keyword>
<proteinExistence type="predicted"/>
<dbReference type="AlphaFoldDB" id="A0AAE0XAH4"/>
<dbReference type="Proteomes" id="UP001270362">
    <property type="component" value="Unassembled WGS sequence"/>
</dbReference>
<feature type="domain" description="DUF7770" evidence="1">
    <location>
        <begin position="106"/>
        <end position="207"/>
    </location>
</feature>
<comment type="caution">
    <text evidence="2">The sequence shown here is derived from an EMBL/GenBank/DDBJ whole genome shotgun (WGS) entry which is preliminary data.</text>
</comment>
<sequence length="217" mass="24670">MSSHEHLGPLPAGSSVHHIVWLPPNRSNFEATARPWVCTQVHVVARPISVEFGHNVWEFFLEVDVGSRGTRISYLQIGFGHYGDDPPGPGTGRGRGSHFLALRIMERTRDDMNQMAEAVRSIPFDGPRRVTVGEVIDALVTHGNRQRYILPSWWDGEVRGNRAWIADQLDLFWKLDFINDPMPIRSVQLAMQWKWSGRQPVTHRQPEIGSMDSTMIV</sequence>
<accession>A0AAE0XAH4</accession>
<reference evidence="2" key="2">
    <citation type="submission" date="2023-06" db="EMBL/GenBank/DDBJ databases">
        <authorList>
            <consortium name="Lawrence Berkeley National Laboratory"/>
            <person name="Haridas S."/>
            <person name="Hensen N."/>
            <person name="Bonometti L."/>
            <person name="Westerberg I."/>
            <person name="Brannstrom I.O."/>
            <person name="Guillou S."/>
            <person name="Cros-Aarteil S."/>
            <person name="Calhoun S."/>
            <person name="Kuo A."/>
            <person name="Mondo S."/>
            <person name="Pangilinan J."/>
            <person name="Riley R."/>
            <person name="Labutti K."/>
            <person name="Andreopoulos B."/>
            <person name="Lipzen A."/>
            <person name="Chen C."/>
            <person name="Yanf M."/>
            <person name="Daum C."/>
            <person name="Ng V."/>
            <person name="Clum A."/>
            <person name="Steindorff A."/>
            <person name="Ohm R."/>
            <person name="Martin F."/>
            <person name="Silar P."/>
            <person name="Natvig D."/>
            <person name="Lalanne C."/>
            <person name="Gautier V."/>
            <person name="Ament-Velasquez S.L."/>
            <person name="Kruys A."/>
            <person name="Hutchinson M.I."/>
            <person name="Powell A.J."/>
            <person name="Barry K."/>
            <person name="Miller A.N."/>
            <person name="Grigoriev I.V."/>
            <person name="Debuchy R."/>
            <person name="Gladieux P."/>
            <person name="Thoren M.H."/>
            <person name="Johannesson H."/>
        </authorList>
    </citation>
    <scope>NUCLEOTIDE SEQUENCE</scope>
    <source>
        <strain evidence="2">CBS 314.62</strain>
    </source>
</reference>
<dbReference type="InterPro" id="IPR056672">
    <property type="entry name" value="DUF7770"/>
</dbReference>
<reference evidence="2" key="1">
    <citation type="journal article" date="2023" name="Mol. Phylogenet. Evol.">
        <title>Genome-scale phylogeny and comparative genomics of the fungal order Sordariales.</title>
        <authorList>
            <person name="Hensen N."/>
            <person name="Bonometti L."/>
            <person name="Westerberg I."/>
            <person name="Brannstrom I.O."/>
            <person name="Guillou S."/>
            <person name="Cros-Aarteil S."/>
            <person name="Calhoun S."/>
            <person name="Haridas S."/>
            <person name="Kuo A."/>
            <person name="Mondo S."/>
            <person name="Pangilinan J."/>
            <person name="Riley R."/>
            <person name="LaButti K."/>
            <person name="Andreopoulos B."/>
            <person name="Lipzen A."/>
            <person name="Chen C."/>
            <person name="Yan M."/>
            <person name="Daum C."/>
            <person name="Ng V."/>
            <person name="Clum A."/>
            <person name="Steindorff A."/>
            <person name="Ohm R.A."/>
            <person name="Martin F."/>
            <person name="Silar P."/>
            <person name="Natvig D.O."/>
            <person name="Lalanne C."/>
            <person name="Gautier V."/>
            <person name="Ament-Velasquez S.L."/>
            <person name="Kruys A."/>
            <person name="Hutchinson M.I."/>
            <person name="Powell A.J."/>
            <person name="Barry K."/>
            <person name="Miller A.N."/>
            <person name="Grigoriev I.V."/>
            <person name="Debuchy R."/>
            <person name="Gladieux P."/>
            <person name="Hiltunen Thoren M."/>
            <person name="Johannesson H."/>
        </authorList>
    </citation>
    <scope>NUCLEOTIDE SEQUENCE</scope>
    <source>
        <strain evidence="2">CBS 314.62</strain>
    </source>
</reference>
<dbReference type="Pfam" id="PF24968">
    <property type="entry name" value="DUF7770"/>
    <property type="match status" value="1"/>
</dbReference>
<evidence type="ECO:0000259" key="1">
    <source>
        <dbReference type="Pfam" id="PF24968"/>
    </source>
</evidence>